<evidence type="ECO:0000313" key="3">
    <source>
        <dbReference type="Proteomes" id="UP001305779"/>
    </source>
</evidence>
<organism evidence="2 3">
    <name type="scientific">Zasmidium cellare</name>
    <name type="common">Wine cellar mold</name>
    <name type="synonym">Racodium cellare</name>
    <dbReference type="NCBI Taxonomy" id="395010"/>
    <lineage>
        <taxon>Eukaryota</taxon>
        <taxon>Fungi</taxon>
        <taxon>Dikarya</taxon>
        <taxon>Ascomycota</taxon>
        <taxon>Pezizomycotina</taxon>
        <taxon>Dothideomycetes</taxon>
        <taxon>Dothideomycetidae</taxon>
        <taxon>Mycosphaerellales</taxon>
        <taxon>Mycosphaerellaceae</taxon>
        <taxon>Zasmidium</taxon>
    </lineage>
</organism>
<dbReference type="SMART" id="SM00558">
    <property type="entry name" value="JmjC"/>
    <property type="match status" value="1"/>
</dbReference>
<feature type="domain" description="JmjC" evidence="1">
    <location>
        <begin position="134"/>
        <end position="312"/>
    </location>
</feature>
<evidence type="ECO:0000313" key="2">
    <source>
        <dbReference type="EMBL" id="KAK4505392.1"/>
    </source>
</evidence>
<evidence type="ECO:0000259" key="1">
    <source>
        <dbReference type="PROSITE" id="PS51184"/>
    </source>
</evidence>
<dbReference type="EMBL" id="JAXOVC010000002">
    <property type="protein sequence ID" value="KAK4505392.1"/>
    <property type="molecule type" value="Genomic_DNA"/>
</dbReference>
<keyword evidence="3" id="KW-1185">Reference proteome</keyword>
<dbReference type="Proteomes" id="UP001305779">
    <property type="component" value="Unassembled WGS sequence"/>
</dbReference>
<name>A0ABR0EUW8_ZASCE</name>
<dbReference type="InterPro" id="IPR041667">
    <property type="entry name" value="Cupin_8"/>
</dbReference>
<accession>A0ABR0EUW8</accession>
<dbReference type="PROSITE" id="PS51184">
    <property type="entry name" value="JMJC"/>
    <property type="match status" value="1"/>
</dbReference>
<proteinExistence type="predicted"/>
<dbReference type="InterPro" id="IPR003347">
    <property type="entry name" value="JmjC_dom"/>
</dbReference>
<dbReference type="Pfam" id="PF13621">
    <property type="entry name" value="Cupin_8"/>
    <property type="match status" value="1"/>
</dbReference>
<sequence length="336" mass="38252">MAIVSLITSYHELNPSTIDELDGPPPALDFMRYVSRNRGFIVRRGAKDWDAVRKWDARYLREAMKGRHVKVAVTPHGNADAVVADEAGRLSFVEPYEVNEPFETFLSFVQEDSALQDRLPKRNVRYAQTQNGNLPFEYANLAKDVPTHIAFATEALGQDPDAVNFWLGNQRSTTSLHKDNYENIYIQVRGQKHFTLLPPIEMPCVNETPTPFARYRPASDDGEDLVVEMNKDIDPTPVPLWDPDEPEVRSTVYSKYSKPLKVTLNEGDMMYLPAMWYHKVGQGNGDEGFACSVNYWYDMDFSGSFWTSNAFVRDVYNASLKSVPYPTLDMQDEPEG</sequence>
<dbReference type="Gene3D" id="2.60.120.10">
    <property type="entry name" value="Jelly Rolls"/>
    <property type="match status" value="1"/>
</dbReference>
<dbReference type="PANTHER" id="PTHR12461">
    <property type="entry name" value="HYPOXIA-INDUCIBLE FACTOR 1 ALPHA INHIBITOR-RELATED"/>
    <property type="match status" value="1"/>
</dbReference>
<dbReference type="PANTHER" id="PTHR12461:SF99">
    <property type="entry name" value="BIFUNCTIONAL PEPTIDASE AND (3S)-LYSYL HYDROXYLASE JMJD7"/>
    <property type="match status" value="1"/>
</dbReference>
<dbReference type="InterPro" id="IPR014710">
    <property type="entry name" value="RmlC-like_jellyroll"/>
</dbReference>
<dbReference type="SUPFAM" id="SSF51197">
    <property type="entry name" value="Clavaminate synthase-like"/>
    <property type="match status" value="1"/>
</dbReference>
<gene>
    <name evidence="2" type="ORF">PRZ48_003355</name>
</gene>
<comment type="caution">
    <text evidence="2">The sequence shown here is derived from an EMBL/GenBank/DDBJ whole genome shotgun (WGS) entry which is preliminary data.</text>
</comment>
<protein>
    <recommendedName>
        <fullName evidence="1">JmjC domain-containing protein</fullName>
    </recommendedName>
</protein>
<reference evidence="2 3" key="1">
    <citation type="journal article" date="2023" name="G3 (Bethesda)">
        <title>A chromosome-level genome assembly of Zasmidium syzygii isolated from banana leaves.</title>
        <authorList>
            <person name="van Westerhoven A.C."/>
            <person name="Mehrabi R."/>
            <person name="Talebi R."/>
            <person name="Steentjes M.B.F."/>
            <person name="Corcolon B."/>
            <person name="Chong P.A."/>
            <person name="Kema G.H.J."/>
            <person name="Seidl M.F."/>
        </authorList>
    </citation>
    <scope>NUCLEOTIDE SEQUENCE [LARGE SCALE GENOMIC DNA]</scope>
    <source>
        <strain evidence="2 3">P124</strain>
    </source>
</reference>